<dbReference type="Pfam" id="PF25967">
    <property type="entry name" value="RND-MFP_C"/>
    <property type="match status" value="1"/>
</dbReference>
<dbReference type="NCBIfam" id="TIGR01730">
    <property type="entry name" value="RND_mfp"/>
    <property type="match status" value="1"/>
</dbReference>
<dbReference type="InterPro" id="IPR006143">
    <property type="entry name" value="RND_pump_MFP"/>
</dbReference>
<proteinExistence type="inferred from homology"/>
<dbReference type="GO" id="GO:0015562">
    <property type="term" value="F:efflux transmembrane transporter activity"/>
    <property type="evidence" value="ECO:0007669"/>
    <property type="project" value="TreeGrafter"/>
</dbReference>
<reference evidence="5 6" key="1">
    <citation type="submission" date="2019-03" db="EMBL/GenBank/DDBJ databases">
        <title>Genomic Encyclopedia of Type Strains, Phase IV (KMG-IV): sequencing the most valuable type-strain genomes for metagenomic binning, comparative biology and taxonomic classification.</title>
        <authorList>
            <person name="Goeker M."/>
        </authorList>
    </citation>
    <scope>NUCLEOTIDE SEQUENCE [LARGE SCALE GENOMIC DNA]</scope>
    <source>
        <strain evidence="5 6">DSM 21667</strain>
    </source>
</reference>
<evidence type="ECO:0000313" key="5">
    <source>
        <dbReference type="EMBL" id="TDR44876.1"/>
    </source>
</evidence>
<evidence type="ECO:0000259" key="4">
    <source>
        <dbReference type="Pfam" id="PF25967"/>
    </source>
</evidence>
<evidence type="ECO:0000313" key="6">
    <source>
        <dbReference type="Proteomes" id="UP000295293"/>
    </source>
</evidence>
<dbReference type="Pfam" id="PF25954">
    <property type="entry name" value="Beta-barrel_RND_2"/>
    <property type="match status" value="1"/>
</dbReference>
<dbReference type="SUPFAM" id="SSF111369">
    <property type="entry name" value="HlyD-like secretion proteins"/>
    <property type="match status" value="1"/>
</dbReference>
<dbReference type="Gene3D" id="2.40.50.100">
    <property type="match status" value="1"/>
</dbReference>
<dbReference type="PANTHER" id="PTHR30469">
    <property type="entry name" value="MULTIDRUG RESISTANCE PROTEIN MDTA"/>
    <property type="match status" value="1"/>
</dbReference>
<gene>
    <name evidence="5" type="ORF">DFR29_10557</name>
</gene>
<dbReference type="Gene3D" id="1.10.287.470">
    <property type="entry name" value="Helix hairpin bin"/>
    <property type="match status" value="1"/>
</dbReference>
<dbReference type="GO" id="GO:1990281">
    <property type="term" value="C:efflux pump complex"/>
    <property type="evidence" value="ECO:0007669"/>
    <property type="project" value="TreeGrafter"/>
</dbReference>
<dbReference type="RefSeq" id="WP_133818395.1">
    <property type="nucleotide sequence ID" value="NZ_SNZH01000005.1"/>
</dbReference>
<feature type="coiled-coil region" evidence="2">
    <location>
        <begin position="101"/>
        <end position="133"/>
    </location>
</feature>
<feature type="domain" description="CusB-like beta-barrel" evidence="3">
    <location>
        <begin position="207"/>
        <end position="277"/>
    </location>
</feature>
<dbReference type="PANTHER" id="PTHR30469:SF11">
    <property type="entry name" value="BLL4320 PROTEIN"/>
    <property type="match status" value="1"/>
</dbReference>
<dbReference type="Gene3D" id="2.40.30.170">
    <property type="match status" value="1"/>
</dbReference>
<comment type="similarity">
    <text evidence="1">Belongs to the membrane fusion protein (MFP) (TC 8.A.1) family.</text>
</comment>
<dbReference type="OrthoDB" id="9783047at2"/>
<keyword evidence="6" id="KW-1185">Reference proteome</keyword>
<comment type="caution">
    <text evidence="5">The sequence shown here is derived from an EMBL/GenBank/DDBJ whole genome shotgun (WGS) entry which is preliminary data.</text>
</comment>
<sequence>MSVARWIAPTLLLSALAATGGGLALWKYSSVQAAVAAAADQPEPVETVATAVARALQHRASTTAIGTVRALRSISLRNEVAGTVRQVALVPGDVVEAGSVLVALDVSVEQAELRAQEAQAALAQSMLDRTERMSQQRAVSQSDLERSRAERDVALAQIARTRAVIARKTLRAPFRARIGIADVHPGQFLEEGAELTTLQGVDDAAHVDFAVAQQVAAALRSGDTVEVYAGDEAKAVSARIVAIDARIDPATRNATVRARIDGAGQAPAPGASVRVRVPTAIERSAIAIPASALRKGPGGDHVFVLATDAQGQTRAQQRLIQVTAQLGEEVVIESGLAAGEKIAAAGSFKLRDAALVAVAEAPAGAAKSQ</sequence>
<dbReference type="AlphaFoldDB" id="A0A4V3DMJ4"/>
<organism evidence="5 6">
    <name type="scientific">Tahibacter aquaticus</name>
    <dbReference type="NCBI Taxonomy" id="520092"/>
    <lineage>
        <taxon>Bacteria</taxon>
        <taxon>Pseudomonadati</taxon>
        <taxon>Pseudomonadota</taxon>
        <taxon>Gammaproteobacteria</taxon>
        <taxon>Lysobacterales</taxon>
        <taxon>Rhodanobacteraceae</taxon>
        <taxon>Tahibacter</taxon>
    </lineage>
</organism>
<evidence type="ECO:0000256" key="1">
    <source>
        <dbReference type="ARBA" id="ARBA00009477"/>
    </source>
</evidence>
<name>A0A4V3DMJ4_9GAMM</name>
<dbReference type="EMBL" id="SNZH01000005">
    <property type="protein sequence ID" value="TDR44876.1"/>
    <property type="molecule type" value="Genomic_DNA"/>
</dbReference>
<accession>A0A4V3DMJ4</accession>
<dbReference type="InterPro" id="IPR058792">
    <property type="entry name" value="Beta-barrel_RND_2"/>
</dbReference>
<dbReference type="InterPro" id="IPR058627">
    <property type="entry name" value="MdtA-like_C"/>
</dbReference>
<dbReference type="Proteomes" id="UP000295293">
    <property type="component" value="Unassembled WGS sequence"/>
</dbReference>
<evidence type="ECO:0000259" key="3">
    <source>
        <dbReference type="Pfam" id="PF25954"/>
    </source>
</evidence>
<protein>
    <submittedName>
        <fullName evidence="5">Membrane fusion protein (Multidrug efflux system)</fullName>
    </submittedName>
</protein>
<keyword evidence="2" id="KW-0175">Coiled coil</keyword>
<evidence type="ECO:0000256" key="2">
    <source>
        <dbReference type="SAM" id="Coils"/>
    </source>
</evidence>
<dbReference type="Gene3D" id="2.40.420.20">
    <property type="match status" value="1"/>
</dbReference>
<feature type="domain" description="Multidrug resistance protein MdtA-like C-terminal permuted SH3" evidence="4">
    <location>
        <begin position="285"/>
        <end position="342"/>
    </location>
</feature>